<feature type="transmembrane region" description="Helical" evidence="1">
    <location>
        <begin position="39"/>
        <end position="61"/>
    </location>
</feature>
<evidence type="ECO:0000313" key="3">
    <source>
        <dbReference type="Proteomes" id="UP000193944"/>
    </source>
</evidence>
<comment type="caution">
    <text evidence="2">The sequence shown here is derived from an EMBL/GenBank/DDBJ whole genome shotgun (WGS) entry which is preliminary data.</text>
</comment>
<reference evidence="2 3" key="1">
    <citation type="submission" date="2016-08" db="EMBL/GenBank/DDBJ databases">
        <title>A Parts List for Fungal Cellulosomes Revealed by Comparative Genomics.</title>
        <authorList>
            <consortium name="DOE Joint Genome Institute"/>
            <person name="Haitjema C.H."/>
            <person name="Gilmore S.P."/>
            <person name="Henske J.K."/>
            <person name="Solomon K.V."/>
            <person name="De Groot R."/>
            <person name="Kuo A."/>
            <person name="Mondo S.J."/>
            <person name="Salamov A.A."/>
            <person name="Labutti K."/>
            <person name="Zhao Z."/>
            <person name="Chiniquy J."/>
            <person name="Barry K."/>
            <person name="Brewer H.M."/>
            <person name="Purvine S.O."/>
            <person name="Wright A.T."/>
            <person name="Boxma B."/>
            <person name="Van Alen T."/>
            <person name="Hackstein J.H."/>
            <person name="Baker S.E."/>
            <person name="Grigoriev I.V."/>
            <person name="O'Malley M.A."/>
        </authorList>
    </citation>
    <scope>NUCLEOTIDE SEQUENCE [LARGE SCALE GENOMIC DNA]</scope>
    <source>
        <strain evidence="2 3">S4</strain>
    </source>
</reference>
<keyword evidence="1" id="KW-1133">Transmembrane helix</keyword>
<accession>A0A1Y1VCR2</accession>
<evidence type="ECO:0000256" key="1">
    <source>
        <dbReference type="SAM" id="Phobius"/>
    </source>
</evidence>
<gene>
    <name evidence="2" type="ORF">BCR32DRAFT_251805</name>
</gene>
<keyword evidence="1" id="KW-0472">Membrane</keyword>
<dbReference type="Proteomes" id="UP000193944">
    <property type="component" value="Unassembled WGS sequence"/>
</dbReference>
<sequence>MNNNNNNNNNNIYDDNGKEFKDYKSTGAVEKKKLSTGSIILIILGVILGFIVFCLLFKIYSNKHNKELEERRRLELEDSKLENDINLQAQIEQHRLGMEEKSI</sequence>
<organism evidence="2 3">
    <name type="scientific">Anaeromyces robustus</name>
    <dbReference type="NCBI Taxonomy" id="1754192"/>
    <lineage>
        <taxon>Eukaryota</taxon>
        <taxon>Fungi</taxon>
        <taxon>Fungi incertae sedis</taxon>
        <taxon>Chytridiomycota</taxon>
        <taxon>Chytridiomycota incertae sedis</taxon>
        <taxon>Neocallimastigomycetes</taxon>
        <taxon>Neocallimastigales</taxon>
        <taxon>Neocallimastigaceae</taxon>
        <taxon>Anaeromyces</taxon>
    </lineage>
</organism>
<dbReference type="AlphaFoldDB" id="A0A1Y1VCR2"/>
<protein>
    <submittedName>
        <fullName evidence="2">Uncharacterized protein</fullName>
    </submittedName>
</protein>
<name>A0A1Y1VCR2_9FUNG</name>
<keyword evidence="3" id="KW-1185">Reference proteome</keyword>
<proteinExistence type="predicted"/>
<evidence type="ECO:0000313" key="2">
    <source>
        <dbReference type="EMBL" id="ORX52657.1"/>
    </source>
</evidence>
<keyword evidence="1" id="KW-0812">Transmembrane</keyword>
<reference evidence="2 3" key="2">
    <citation type="submission" date="2016-08" db="EMBL/GenBank/DDBJ databases">
        <title>Pervasive Adenine N6-methylation of Active Genes in Fungi.</title>
        <authorList>
            <consortium name="DOE Joint Genome Institute"/>
            <person name="Mondo S.J."/>
            <person name="Dannebaum R.O."/>
            <person name="Kuo R.C."/>
            <person name="Labutti K."/>
            <person name="Haridas S."/>
            <person name="Kuo A."/>
            <person name="Salamov A."/>
            <person name="Ahrendt S.R."/>
            <person name="Lipzen A."/>
            <person name="Sullivan W."/>
            <person name="Andreopoulos W.B."/>
            <person name="Clum A."/>
            <person name="Lindquist E."/>
            <person name="Daum C."/>
            <person name="Ramamoorthy G.K."/>
            <person name="Gryganskyi A."/>
            <person name="Culley D."/>
            <person name="Magnuson J.K."/>
            <person name="James T.Y."/>
            <person name="O'Malley M.A."/>
            <person name="Stajich J.E."/>
            <person name="Spatafora J.W."/>
            <person name="Visel A."/>
            <person name="Grigoriev I.V."/>
        </authorList>
    </citation>
    <scope>NUCLEOTIDE SEQUENCE [LARGE SCALE GENOMIC DNA]</scope>
    <source>
        <strain evidence="2 3">S4</strain>
    </source>
</reference>
<dbReference type="EMBL" id="MCFG01000725">
    <property type="protein sequence ID" value="ORX52657.1"/>
    <property type="molecule type" value="Genomic_DNA"/>
</dbReference>